<dbReference type="EMBL" id="NWUJ01000001">
    <property type="protein sequence ID" value="PFH37748.1"/>
    <property type="molecule type" value="Genomic_DNA"/>
</dbReference>
<evidence type="ECO:0000313" key="3">
    <source>
        <dbReference type="EMBL" id="PFH37748.1"/>
    </source>
</evidence>
<gene>
    <name evidence="3" type="ORF">BESB_000900</name>
</gene>
<evidence type="ECO:0000313" key="4">
    <source>
        <dbReference type="Proteomes" id="UP000224006"/>
    </source>
</evidence>
<feature type="chain" id="PRO_5012563779" evidence="1">
    <location>
        <begin position="26"/>
        <end position="212"/>
    </location>
</feature>
<name>A0A2A9MGU6_BESBE</name>
<feature type="signal peptide" evidence="1">
    <location>
        <begin position="1"/>
        <end position="25"/>
    </location>
</feature>
<dbReference type="KEGG" id="bbes:BESB_000900"/>
<sequence>MVHSRNFNPLVGIFCMAVAVARATAAKSLVDQPLSDLSLDAATGSLLNSFNRLLEDQTKATNQSEFTRQLSDAALRIIYNVSPSLISTKVEAQTEAAARTIFLPNPDGEGCLARDYSSMCPEDFYDVGDGKICKASISKKRNSLKLYSGNCDKTQDLSNTTPVDKRAFASRCGTNLSRYWRAKRPFAKCSGFHSCVRQKDFRRYEEASRKNW</sequence>
<feature type="domain" description="CPW-WPC" evidence="2">
    <location>
        <begin position="111"/>
        <end position="177"/>
    </location>
</feature>
<comment type="caution">
    <text evidence="3">The sequence shown here is derived from an EMBL/GenBank/DDBJ whole genome shotgun (WGS) entry which is preliminary data.</text>
</comment>
<dbReference type="VEuPathDB" id="ToxoDB:BESB_000900"/>
<protein>
    <submittedName>
        <fullName evidence="3">Cpw-wpc domain-containing protein</fullName>
    </submittedName>
</protein>
<keyword evidence="4" id="KW-1185">Reference proteome</keyword>
<evidence type="ECO:0000259" key="2">
    <source>
        <dbReference type="SMART" id="SM01099"/>
    </source>
</evidence>
<dbReference type="Proteomes" id="UP000224006">
    <property type="component" value="Chromosome I"/>
</dbReference>
<dbReference type="Pfam" id="PF09717">
    <property type="entry name" value="CPW_WPC"/>
    <property type="match status" value="1"/>
</dbReference>
<organism evidence="3 4">
    <name type="scientific">Besnoitia besnoiti</name>
    <name type="common">Apicomplexan protozoan</name>
    <dbReference type="NCBI Taxonomy" id="94643"/>
    <lineage>
        <taxon>Eukaryota</taxon>
        <taxon>Sar</taxon>
        <taxon>Alveolata</taxon>
        <taxon>Apicomplexa</taxon>
        <taxon>Conoidasida</taxon>
        <taxon>Coccidia</taxon>
        <taxon>Eucoccidiorida</taxon>
        <taxon>Eimeriorina</taxon>
        <taxon>Sarcocystidae</taxon>
        <taxon>Besnoitia</taxon>
    </lineage>
</organism>
<accession>A0A2A9MGU6</accession>
<dbReference type="GeneID" id="40305153"/>
<dbReference type="OrthoDB" id="329062at2759"/>
<reference evidence="3 4" key="1">
    <citation type="submission" date="2017-09" db="EMBL/GenBank/DDBJ databases">
        <title>Genome sequencing of Besnoitia besnoiti strain Bb-Ger1.</title>
        <authorList>
            <person name="Schares G."/>
            <person name="Venepally P."/>
            <person name="Lorenzi H.A."/>
        </authorList>
    </citation>
    <scope>NUCLEOTIDE SEQUENCE [LARGE SCALE GENOMIC DNA]</scope>
    <source>
        <strain evidence="3 4">Bb-Ger1</strain>
    </source>
</reference>
<dbReference type="InterPro" id="IPR006387">
    <property type="entry name" value="CPW_WPC_dom"/>
</dbReference>
<dbReference type="RefSeq" id="XP_029221757.1">
    <property type="nucleotide sequence ID" value="XM_029358845.1"/>
</dbReference>
<evidence type="ECO:0000256" key="1">
    <source>
        <dbReference type="SAM" id="SignalP"/>
    </source>
</evidence>
<dbReference type="SMART" id="SM01099">
    <property type="entry name" value="CPW_WPC"/>
    <property type="match status" value="1"/>
</dbReference>
<proteinExistence type="predicted"/>
<keyword evidence="1" id="KW-0732">Signal</keyword>
<dbReference type="AlphaFoldDB" id="A0A2A9MGU6"/>